<evidence type="ECO:0000259" key="1">
    <source>
        <dbReference type="PROSITE" id="PS50206"/>
    </source>
</evidence>
<dbReference type="Gene3D" id="3.40.250.10">
    <property type="entry name" value="Rhodanese-like domain"/>
    <property type="match status" value="1"/>
</dbReference>
<dbReference type="SMART" id="SM00450">
    <property type="entry name" value="RHOD"/>
    <property type="match status" value="1"/>
</dbReference>
<organism evidence="2">
    <name type="scientific">Shewanella frigidimarina</name>
    <dbReference type="NCBI Taxonomy" id="56812"/>
    <lineage>
        <taxon>Bacteria</taxon>
        <taxon>Pseudomonadati</taxon>
        <taxon>Pseudomonadota</taxon>
        <taxon>Gammaproteobacteria</taxon>
        <taxon>Alteromonadales</taxon>
        <taxon>Shewanellaceae</taxon>
        <taxon>Shewanella</taxon>
    </lineage>
</organism>
<feature type="domain" description="Rhodanese" evidence="1">
    <location>
        <begin position="50"/>
        <end position="141"/>
    </location>
</feature>
<dbReference type="PANTHER" id="PTHR43031:SF18">
    <property type="entry name" value="RHODANESE-RELATED SULFURTRANSFERASES"/>
    <property type="match status" value="1"/>
</dbReference>
<dbReference type="AlphaFoldDB" id="A0A125BEF2"/>
<name>A0A125BEF2_SHEFR</name>
<dbReference type="PROSITE" id="PS50206">
    <property type="entry name" value="RHODANESE_3"/>
    <property type="match status" value="1"/>
</dbReference>
<dbReference type="RefSeq" id="WP_011639425.1">
    <property type="nucleotide sequence ID" value="NZ_JBBMQR010000005.1"/>
</dbReference>
<protein>
    <recommendedName>
        <fullName evidence="1">Rhodanese domain-containing protein</fullName>
    </recommendedName>
</protein>
<dbReference type="Proteomes" id="UP000055702">
    <property type="component" value="Unassembled WGS sequence"/>
</dbReference>
<evidence type="ECO:0000313" key="2">
    <source>
        <dbReference type="EMBL" id="KVX01613.1"/>
    </source>
</evidence>
<dbReference type="SUPFAM" id="SSF52821">
    <property type="entry name" value="Rhodanese/Cell cycle control phosphatase"/>
    <property type="match status" value="1"/>
</dbReference>
<sequence length="144" mass="15903">MQEYMEFFKANPMLSLAWVGLFVALVVSVIKSGTSKVKNVSHQELTLMVNKQDAKLVDVRGKEEFKKGHIVDSLNVTLSEIKNNQVTSLEKFKTSPIILVCNSGMTSGQAAQLLTKQGFENVFNLKGGMGEWQGANLPVVKSKR</sequence>
<dbReference type="CDD" id="cd00158">
    <property type="entry name" value="RHOD"/>
    <property type="match status" value="1"/>
</dbReference>
<dbReference type="InterPro" id="IPR050229">
    <property type="entry name" value="GlpE_sulfurtransferase"/>
</dbReference>
<accession>A0A125BEF2</accession>
<dbReference type="GeneID" id="41839372"/>
<dbReference type="OMA" id="VIDVCEP"/>
<comment type="caution">
    <text evidence="2">The sequence shown here is derived from an EMBL/GenBank/DDBJ whole genome shotgun (WGS) entry which is preliminary data.</text>
</comment>
<dbReference type="InterPro" id="IPR036873">
    <property type="entry name" value="Rhodanese-like_dom_sf"/>
</dbReference>
<dbReference type="EMBL" id="LRDC01000020">
    <property type="protein sequence ID" value="KVX01613.1"/>
    <property type="molecule type" value="Genomic_DNA"/>
</dbReference>
<gene>
    <name evidence="2" type="ORF">AWJ07_16440</name>
</gene>
<dbReference type="PANTHER" id="PTHR43031">
    <property type="entry name" value="FAD-DEPENDENT OXIDOREDUCTASE"/>
    <property type="match status" value="1"/>
</dbReference>
<dbReference type="Pfam" id="PF00581">
    <property type="entry name" value="Rhodanese"/>
    <property type="match status" value="1"/>
</dbReference>
<evidence type="ECO:0000313" key="3">
    <source>
        <dbReference type="Proteomes" id="UP000055702"/>
    </source>
</evidence>
<reference evidence="2 3" key="1">
    <citation type="submission" date="2016-01" db="EMBL/GenBank/DDBJ databases">
        <title>Draft genome of the antarctic isolate Shewanella frigidimarina Ag06-30.</title>
        <authorList>
            <person name="Parmeciano Di Noto G."/>
            <person name="Vazquez S."/>
            <person name="Mac Cormack W."/>
            <person name="Iriarte A."/>
            <person name="Quiroga C."/>
        </authorList>
    </citation>
    <scope>NUCLEOTIDE SEQUENCE [LARGE SCALE GENOMIC DNA]</scope>
    <source>
        <strain evidence="2 3">Ag06-30</strain>
    </source>
</reference>
<dbReference type="InterPro" id="IPR001763">
    <property type="entry name" value="Rhodanese-like_dom"/>
</dbReference>
<proteinExistence type="predicted"/>